<comment type="similarity">
    <text evidence="1 4">Belongs to the glycosyl hydrolase 1 family.</text>
</comment>
<organism evidence="5 6">
    <name type="scientific">Elysia crispata</name>
    <name type="common">lettuce slug</name>
    <dbReference type="NCBI Taxonomy" id="231223"/>
    <lineage>
        <taxon>Eukaryota</taxon>
        <taxon>Metazoa</taxon>
        <taxon>Spiralia</taxon>
        <taxon>Lophotrochozoa</taxon>
        <taxon>Mollusca</taxon>
        <taxon>Gastropoda</taxon>
        <taxon>Heterobranchia</taxon>
        <taxon>Euthyneura</taxon>
        <taxon>Panpulmonata</taxon>
        <taxon>Sacoglossa</taxon>
        <taxon>Placobranchoidea</taxon>
        <taxon>Plakobranchidae</taxon>
        <taxon>Elysia</taxon>
    </lineage>
</organism>
<keyword evidence="3" id="KW-0326">Glycosidase</keyword>
<dbReference type="Proteomes" id="UP001283361">
    <property type="component" value="Unassembled WGS sequence"/>
</dbReference>
<gene>
    <name evidence="5" type="ORF">RRG08_012721</name>
</gene>
<dbReference type="PANTHER" id="PTHR10353">
    <property type="entry name" value="GLYCOSYL HYDROLASE"/>
    <property type="match status" value="1"/>
</dbReference>
<proteinExistence type="inferred from homology"/>
<name>A0AAE1B316_9GAST</name>
<evidence type="ECO:0000256" key="3">
    <source>
        <dbReference type="ARBA" id="ARBA00023295"/>
    </source>
</evidence>
<comment type="caution">
    <text evidence="5">The sequence shown here is derived from an EMBL/GenBank/DDBJ whole genome shotgun (WGS) entry which is preliminary data.</text>
</comment>
<dbReference type="PANTHER" id="PTHR10353:SF36">
    <property type="entry name" value="LP05116P"/>
    <property type="match status" value="1"/>
</dbReference>
<dbReference type="GO" id="GO:0008422">
    <property type="term" value="F:beta-glucosidase activity"/>
    <property type="evidence" value="ECO:0007669"/>
    <property type="project" value="TreeGrafter"/>
</dbReference>
<dbReference type="GO" id="GO:0005975">
    <property type="term" value="P:carbohydrate metabolic process"/>
    <property type="evidence" value="ECO:0007669"/>
    <property type="project" value="InterPro"/>
</dbReference>
<reference evidence="5" key="1">
    <citation type="journal article" date="2023" name="G3 (Bethesda)">
        <title>A reference genome for the long-term kleptoplast-retaining sea slug Elysia crispata morphotype clarki.</title>
        <authorList>
            <person name="Eastman K.E."/>
            <person name="Pendleton A.L."/>
            <person name="Shaikh M.A."/>
            <person name="Suttiyut T."/>
            <person name="Ogas R."/>
            <person name="Tomko P."/>
            <person name="Gavelis G."/>
            <person name="Widhalm J.R."/>
            <person name="Wisecaver J.H."/>
        </authorList>
    </citation>
    <scope>NUCLEOTIDE SEQUENCE</scope>
    <source>
        <strain evidence="5">ECLA1</strain>
    </source>
</reference>
<protein>
    <submittedName>
        <fullName evidence="5">Uncharacterized protein</fullName>
    </submittedName>
</protein>
<accession>A0AAE1B316</accession>
<sequence length="155" mass="17767">MLSLKVRFKYASIMLSLKVRLKYAGIMLSLKVRFKYASTMLSLKVRFKYARIMLSLKVRFKYASIMLSLKVGHYYFSISWSRLLPTGLSGGVSDVGVNYYSTLLDLLKDAGIKPLVAINQGDYPAALQVRVAPHNKTWRREQQREKFALLGKLRP</sequence>
<dbReference type="Pfam" id="PF00232">
    <property type="entry name" value="Glyco_hydro_1"/>
    <property type="match status" value="1"/>
</dbReference>
<dbReference type="EMBL" id="JAWDGP010000650">
    <property type="protein sequence ID" value="KAK3798648.1"/>
    <property type="molecule type" value="Genomic_DNA"/>
</dbReference>
<evidence type="ECO:0000313" key="6">
    <source>
        <dbReference type="Proteomes" id="UP001283361"/>
    </source>
</evidence>
<evidence type="ECO:0000256" key="4">
    <source>
        <dbReference type="RuleBase" id="RU003690"/>
    </source>
</evidence>
<evidence type="ECO:0000256" key="1">
    <source>
        <dbReference type="ARBA" id="ARBA00010838"/>
    </source>
</evidence>
<dbReference type="InterPro" id="IPR001360">
    <property type="entry name" value="Glyco_hydro_1"/>
</dbReference>
<keyword evidence="2" id="KW-0378">Hydrolase</keyword>
<keyword evidence="6" id="KW-1185">Reference proteome</keyword>
<dbReference type="Gene3D" id="3.20.20.80">
    <property type="entry name" value="Glycosidases"/>
    <property type="match status" value="1"/>
</dbReference>
<evidence type="ECO:0000256" key="2">
    <source>
        <dbReference type="ARBA" id="ARBA00022801"/>
    </source>
</evidence>
<dbReference type="InterPro" id="IPR017853">
    <property type="entry name" value="GH"/>
</dbReference>
<dbReference type="AlphaFoldDB" id="A0AAE1B316"/>
<evidence type="ECO:0000313" key="5">
    <source>
        <dbReference type="EMBL" id="KAK3798648.1"/>
    </source>
</evidence>
<dbReference type="SUPFAM" id="SSF51445">
    <property type="entry name" value="(Trans)glycosidases"/>
    <property type="match status" value="1"/>
</dbReference>